<feature type="signal peptide" evidence="6">
    <location>
        <begin position="1"/>
        <end position="22"/>
    </location>
</feature>
<keyword evidence="6" id="KW-0732">Signal</keyword>
<name>A0A1C3JC98_9VIBR</name>
<dbReference type="PANTHER" id="PTHR10286">
    <property type="entry name" value="INORGANIC PYROPHOSPHATASE"/>
    <property type="match status" value="1"/>
</dbReference>
<dbReference type="GO" id="GO:0000287">
    <property type="term" value="F:magnesium ion binding"/>
    <property type="evidence" value="ECO:0007669"/>
    <property type="project" value="InterPro"/>
</dbReference>
<dbReference type="Pfam" id="PF00719">
    <property type="entry name" value="Pyrophosphatase"/>
    <property type="match status" value="1"/>
</dbReference>
<evidence type="ECO:0000256" key="2">
    <source>
        <dbReference type="ARBA" id="ARBA00012146"/>
    </source>
</evidence>
<dbReference type="InterPro" id="IPR008162">
    <property type="entry name" value="Pyrophosphatase"/>
</dbReference>
<evidence type="ECO:0000256" key="6">
    <source>
        <dbReference type="SAM" id="SignalP"/>
    </source>
</evidence>
<dbReference type="Gene3D" id="3.90.80.10">
    <property type="entry name" value="Inorganic pyrophosphatase"/>
    <property type="match status" value="1"/>
</dbReference>
<dbReference type="AlphaFoldDB" id="A0A1C3JC98"/>
<comment type="cofactor">
    <cofactor evidence="1">
        <name>Mg(2+)</name>
        <dbReference type="ChEBI" id="CHEBI:18420"/>
    </cofactor>
</comment>
<dbReference type="SUPFAM" id="SSF110849">
    <property type="entry name" value="ParB/Sulfiredoxin"/>
    <property type="match status" value="1"/>
</dbReference>
<keyword evidence="5" id="KW-0460">Magnesium</keyword>
<dbReference type="EC" id="3.6.1.1" evidence="2"/>
<keyword evidence="3" id="KW-0479">Metal-binding</keyword>
<gene>
    <name evidence="7" type="primary">ppa</name>
    <name evidence="7" type="ORF">VCE7224_01478</name>
</gene>
<dbReference type="RefSeq" id="WP_065676049.1">
    <property type="nucleotide sequence ID" value="NZ_AP025464.1"/>
</dbReference>
<proteinExistence type="predicted"/>
<dbReference type="GO" id="GO:0004427">
    <property type="term" value="F:inorganic diphosphate phosphatase activity"/>
    <property type="evidence" value="ECO:0007669"/>
    <property type="project" value="UniProtKB-EC"/>
</dbReference>
<protein>
    <recommendedName>
        <fullName evidence="2">inorganic diphosphatase</fullName>
        <ecNumber evidence="2">3.6.1.1</ecNumber>
    </recommendedName>
</protein>
<dbReference type="SUPFAM" id="SSF50324">
    <property type="entry name" value="Inorganic pyrophosphatase"/>
    <property type="match status" value="1"/>
</dbReference>
<evidence type="ECO:0000256" key="3">
    <source>
        <dbReference type="ARBA" id="ARBA00022723"/>
    </source>
</evidence>
<dbReference type="Gene3D" id="3.90.1530.10">
    <property type="entry name" value="Conserved hypothetical protein from pyrococcus furiosus pfu- 392566-001, ParB domain"/>
    <property type="match status" value="1"/>
</dbReference>
<dbReference type="PROSITE" id="PS00387">
    <property type="entry name" value="PPASE"/>
    <property type="match status" value="1"/>
</dbReference>
<dbReference type="Pfam" id="PF08857">
    <property type="entry name" value="ParBc_2"/>
    <property type="match status" value="1"/>
</dbReference>
<evidence type="ECO:0000256" key="1">
    <source>
        <dbReference type="ARBA" id="ARBA00001946"/>
    </source>
</evidence>
<evidence type="ECO:0000256" key="5">
    <source>
        <dbReference type="ARBA" id="ARBA00022842"/>
    </source>
</evidence>
<evidence type="ECO:0000313" key="7">
    <source>
        <dbReference type="EMBL" id="SBT12735.1"/>
    </source>
</evidence>
<keyword evidence="4 7" id="KW-0378">Hydrolase</keyword>
<reference evidence="8" key="1">
    <citation type="submission" date="2016-06" db="EMBL/GenBank/DDBJ databases">
        <authorList>
            <person name="Rodrigo-Torres L."/>
            <person name="Arahal D.R."/>
        </authorList>
    </citation>
    <scope>NUCLEOTIDE SEQUENCE [LARGE SCALE GENOMIC DNA]</scope>
    <source>
        <strain evidence="8">CECT 7224</strain>
    </source>
</reference>
<dbReference type="GO" id="GO:0005737">
    <property type="term" value="C:cytoplasm"/>
    <property type="evidence" value="ECO:0007669"/>
    <property type="project" value="InterPro"/>
</dbReference>
<keyword evidence="8" id="KW-1185">Reference proteome</keyword>
<dbReference type="InterPro" id="IPR014956">
    <property type="entry name" value="ParBc_2"/>
</dbReference>
<dbReference type="EMBL" id="FLQZ01000031">
    <property type="protein sequence ID" value="SBT12735.1"/>
    <property type="molecule type" value="Genomic_DNA"/>
</dbReference>
<evidence type="ECO:0000256" key="4">
    <source>
        <dbReference type="ARBA" id="ARBA00022801"/>
    </source>
</evidence>
<dbReference type="InterPro" id="IPR036086">
    <property type="entry name" value="ParB/Sulfiredoxin_sf"/>
</dbReference>
<dbReference type="InterPro" id="IPR036649">
    <property type="entry name" value="Pyrophosphatase_sf"/>
</dbReference>
<dbReference type="Proteomes" id="UP000092819">
    <property type="component" value="Unassembled WGS sequence"/>
</dbReference>
<evidence type="ECO:0000313" key="8">
    <source>
        <dbReference type="Proteomes" id="UP000092819"/>
    </source>
</evidence>
<organism evidence="7 8">
    <name type="scientific">Vibrio celticus</name>
    <dbReference type="NCBI Taxonomy" id="446372"/>
    <lineage>
        <taxon>Bacteria</taxon>
        <taxon>Pseudomonadati</taxon>
        <taxon>Pseudomonadota</taxon>
        <taxon>Gammaproteobacteria</taxon>
        <taxon>Vibrionales</taxon>
        <taxon>Vibrionaceae</taxon>
        <taxon>Vibrio</taxon>
    </lineage>
</organism>
<accession>A0A1C3JC98</accession>
<dbReference type="GO" id="GO:0006796">
    <property type="term" value="P:phosphate-containing compound metabolic process"/>
    <property type="evidence" value="ECO:0007669"/>
    <property type="project" value="InterPro"/>
</dbReference>
<feature type="chain" id="PRO_5008676576" description="inorganic diphosphatase" evidence="6">
    <location>
        <begin position="23"/>
        <end position="514"/>
    </location>
</feature>
<dbReference type="CDD" id="cd16390">
    <property type="entry name" value="ParB_N_Srx_like"/>
    <property type="match status" value="1"/>
</dbReference>
<sequence>MKKTGIFATIGALAIFALPAHASNVSEGDVIKLGLHELKPTQPSVGYDQIMYKLGRYQFDQEKMFDEICEANGQKGVVSIKDQAHPNIPSTFTCELETGARKKDMKTVVIAPNDEYYLTDGHHTFNVFYRMSQGGASFNVNVVVDKDYRNLKNMDAFWNQMVKDGNTWLFDNKGEAISYQQLPTSLGLTNFANDQYRSLMYFSRDVGWNKPIQPVPFLEFYWSKEVRKAIDAADFDLNSTEGYAKAVNAVSNHILSMDTNNVGGSNLSVKQMGQFSAYNQKGFDKLFKERGKVDYMLRYKTTSTANGLSYDLAAASAPALKQLDQFTLEANSSFNDYPAASADGIVNAIVEIPTGTSAKWELSKDNDKQVVWEHKKGAPRVVNYLGYPGNYGSIPRTALPKGVGGDGDPLDVIVLGQSVPRGEVVPVRLIGVMKMLDDGEQDDKLIAVLTNDSPFKDIASLNELNATYPGVQDIVGLWFENYKGPGGGMELQGWGDDVEANKILDAARKHYAVN</sequence>